<reference evidence="3" key="1">
    <citation type="submission" date="2018-09" db="EMBL/GenBank/DDBJ databases">
        <title>Chryseolinea sp. KIS68-18 isolated from soil.</title>
        <authorList>
            <person name="Weon H.-Y."/>
            <person name="Kwon S.-W."/>
            <person name="Lee S.A."/>
        </authorList>
    </citation>
    <scope>NUCLEOTIDE SEQUENCE [LARGE SCALE GENOMIC DNA]</scope>
    <source>
        <strain evidence="3">KIS68-18</strain>
    </source>
</reference>
<dbReference type="Proteomes" id="UP000266183">
    <property type="component" value="Chromosome"/>
</dbReference>
<organism evidence="2 3">
    <name type="scientific">Chryseolinea soli</name>
    <dbReference type="NCBI Taxonomy" id="2321403"/>
    <lineage>
        <taxon>Bacteria</taxon>
        <taxon>Pseudomonadati</taxon>
        <taxon>Bacteroidota</taxon>
        <taxon>Cytophagia</taxon>
        <taxon>Cytophagales</taxon>
        <taxon>Fulvivirgaceae</taxon>
        <taxon>Chryseolinea</taxon>
    </lineage>
</organism>
<dbReference type="InterPro" id="IPR011871">
    <property type="entry name" value="Fib_succ_major"/>
</dbReference>
<feature type="domain" description="Fibrobacter succinogenes major paralogous" evidence="1">
    <location>
        <begin position="248"/>
        <end position="432"/>
    </location>
</feature>
<dbReference type="AlphaFoldDB" id="A0A385SIM7"/>
<dbReference type="RefSeq" id="WP_119753451.1">
    <property type="nucleotide sequence ID" value="NZ_CP032382.1"/>
</dbReference>
<dbReference type="KEGG" id="chk:D4L85_05925"/>
<proteinExistence type="predicted"/>
<evidence type="ECO:0000259" key="1">
    <source>
        <dbReference type="Pfam" id="PF09603"/>
    </source>
</evidence>
<gene>
    <name evidence="2" type="ORF">D4L85_05925</name>
</gene>
<dbReference type="EMBL" id="CP032382">
    <property type="protein sequence ID" value="AYB30147.1"/>
    <property type="molecule type" value="Genomic_DNA"/>
</dbReference>
<keyword evidence="3" id="KW-1185">Reference proteome</keyword>
<dbReference type="OrthoDB" id="9805760at2"/>
<protein>
    <recommendedName>
        <fullName evidence="1">Fibrobacter succinogenes major paralogous domain-containing protein</fullName>
    </recommendedName>
</protein>
<name>A0A385SIM7_9BACT</name>
<dbReference type="Pfam" id="PF09603">
    <property type="entry name" value="Fib_succ_major"/>
    <property type="match status" value="1"/>
</dbReference>
<sequence length="433" mass="46574">MKTIPLLLLLFVVFSSCENHETAELPENASVKVLSIDLPTKTVSLIATQPTDGIEGTWSVVSQNQDPGSFSSLSDPLANFTGNVAEHYVLRWTLSNGPSEISADVEFTIGEGFAIYELVDAHVPLSDMVKFVPMEQLVHWGFSGKDLYEAGAPIHDLLISGVPAHDLLVLGIAPYTLFQAGASVADILEYDRANIKVLMQAGLTLEQLSDGGALVNELRGLGISDSQLQVINAIGSLTDIDGNTYAWVKIGKQRWMAENLKTTKYADGTPLPELSIGDSHLSLFGKMYTVGGAGRGDVSSTNPSGVRGVCPNGWHLPSEAEFQEMLQTLHDNLPVKLKTKAGDPDDLWDPGPLPGNDLSAFNAKPGGQGTWNSSNTLEWDQVYSAANFWMADPQMGVGDGHYAPGVCTIPNDTDYVFLYGTTRSTASVRCVKD</sequence>
<evidence type="ECO:0000313" key="3">
    <source>
        <dbReference type="Proteomes" id="UP000266183"/>
    </source>
</evidence>
<accession>A0A385SIM7</accession>
<dbReference type="NCBIfam" id="TIGR02145">
    <property type="entry name" value="Fib_succ_major"/>
    <property type="match status" value="1"/>
</dbReference>
<dbReference type="PROSITE" id="PS51257">
    <property type="entry name" value="PROKAR_LIPOPROTEIN"/>
    <property type="match status" value="1"/>
</dbReference>
<evidence type="ECO:0000313" key="2">
    <source>
        <dbReference type="EMBL" id="AYB30147.1"/>
    </source>
</evidence>